<keyword evidence="10" id="KW-1185">Reference proteome</keyword>
<dbReference type="PROSITE" id="PS50928">
    <property type="entry name" value="ABC_TM1"/>
    <property type="match status" value="1"/>
</dbReference>
<keyword evidence="2 7" id="KW-0813">Transport</keyword>
<evidence type="ECO:0000256" key="4">
    <source>
        <dbReference type="ARBA" id="ARBA00022692"/>
    </source>
</evidence>
<feature type="domain" description="ABC transmembrane type-1" evidence="8">
    <location>
        <begin position="71"/>
        <end position="262"/>
    </location>
</feature>
<evidence type="ECO:0000256" key="5">
    <source>
        <dbReference type="ARBA" id="ARBA00022989"/>
    </source>
</evidence>
<dbReference type="Proteomes" id="UP001596147">
    <property type="component" value="Unassembled WGS sequence"/>
</dbReference>
<evidence type="ECO:0000256" key="7">
    <source>
        <dbReference type="RuleBase" id="RU363032"/>
    </source>
</evidence>
<dbReference type="InterPro" id="IPR000515">
    <property type="entry name" value="MetI-like"/>
</dbReference>
<dbReference type="CDD" id="cd06261">
    <property type="entry name" value="TM_PBP2"/>
    <property type="match status" value="1"/>
</dbReference>
<name>A0ABW0LK57_9BACI</name>
<dbReference type="InterPro" id="IPR035906">
    <property type="entry name" value="MetI-like_sf"/>
</dbReference>
<feature type="transmembrane region" description="Helical" evidence="7">
    <location>
        <begin position="7"/>
        <end position="29"/>
    </location>
</feature>
<reference evidence="10" key="1">
    <citation type="journal article" date="2019" name="Int. J. Syst. Evol. Microbiol.">
        <title>The Global Catalogue of Microorganisms (GCM) 10K type strain sequencing project: providing services to taxonomists for standard genome sequencing and annotation.</title>
        <authorList>
            <consortium name="The Broad Institute Genomics Platform"/>
            <consortium name="The Broad Institute Genome Sequencing Center for Infectious Disease"/>
            <person name="Wu L."/>
            <person name="Ma J."/>
        </authorList>
    </citation>
    <scope>NUCLEOTIDE SEQUENCE [LARGE SCALE GENOMIC DNA]</scope>
    <source>
        <strain evidence="10">CGMCC 1.12237</strain>
    </source>
</reference>
<evidence type="ECO:0000256" key="6">
    <source>
        <dbReference type="ARBA" id="ARBA00023136"/>
    </source>
</evidence>
<dbReference type="SUPFAM" id="SSF161098">
    <property type="entry name" value="MetI-like"/>
    <property type="match status" value="1"/>
</dbReference>
<proteinExistence type="inferred from homology"/>
<evidence type="ECO:0000313" key="9">
    <source>
        <dbReference type="EMBL" id="MFC5466185.1"/>
    </source>
</evidence>
<organism evidence="9 10">
    <name type="scientific">Lederbergia graminis</name>
    <dbReference type="NCBI Taxonomy" id="735518"/>
    <lineage>
        <taxon>Bacteria</taxon>
        <taxon>Bacillati</taxon>
        <taxon>Bacillota</taxon>
        <taxon>Bacilli</taxon>
        <taxon>Bacillales</taxon>
        <taxon>Bacillaceae</taxon>
        <taxon>Lederbergia</taxon>
    </lineage>
</organism>
<evidence type="ECO:0000256" key="2">
    <source>
        <dbReference type="ARBA" id="ARBA00022448"/>
    </source>
</evidence>
<dbReference type="PANTHER" id="PTHR43744">
    <property type="entry name" value="ABC TRANSPORTER PERMEASE PROTEIN MG189-RELATED-RELATED"/>
    <property type="match status" value="1"/>
</dbReference>
<comment type="caution">
    <text evidence="9">The sequence shown here is derived from an EMBL/GenBank/DDBJ whole genome shotgun (WGS) entry which is preliminary data.</text>
</comment>
<keyword evidence="5 7" id="KW-1133">Transmembrane helix</keyword>
<feature type="transmembrane region" description="Helical" evidence="7">
    <location>
        <begin position="106"/>
        <end position="130"/>
    </location>
</feature>
<evidence type="ECO:0000313" key="10">
    <source>
        <dbReference type="Proteomes" id="UP001596147"/>
    </source>
</evidence>
<feature type="transmembrane region" description="Helical" evidence="7">
    <location>
        <begin position="70"/>
        <end position="94"/>
    </location>
</feature>
<evidence type="ECO:0000256" key="1">
    <source>
        <dbReference type="ARBA" id="ARBA00004651"/>
    </source>
</evidence>
<sequence>MKTKRRIKLAIVYVIVILLSASFLLPLLWMVRSSFMELTQIFELPPRIIPEPFQFQNYADAMSFAPFDRYFINTFTIVILNIIGVLLTSSLAAFSFSRIKWKGRDIIFGILLTAMMLPGAVMIIPTFLGWQALGFYNTYAPLIVPAFFGGGAFNIFLLRQFFMTIPQELDEAARVDGASYLKIYLHIILPLSRSALIVVGLFSFLASWNDFFGPLIYLNDENLYTLALGLQHFQGSYNAEWSLLMAASAVVILPCIIVFMVCQKYFIKGITLTGLKG</sequence>
<accession>A0ABW0LK57</accession>
<feature type="transmembrane region" description="Helical" evidence="7">
    <location>
        <begin position="183"/>
        <end position="208"/>
    </location>
</feature>
<dbReference type="EMBL" id="JBHSMC010000021">
    <property type="protein sequence ID" value="MFC5466185.1"/>
    <property type="molecule type" value="Genomic_DNA"/>
</dbReference>
<keyword evidence="6 7" id="KW-0472">Membrane</keyword>
<comment type="subcellular location">
    <subcellularLocation>
        <location evidence="1 7">Cell membrane</location>
        <topology evidence="1 7">Multi-pass membrane protein</topology>
    </subcellularLocation>
</comment>
<evidence type="ECO:0000256" key="3">
    <source>
        <dbReference type="ARBA" id="ARBA00022475"/>
    </source>
</evidence>
<feature type="transmembrane region" description="Helical" evidence="7">
    <location>
        <begin position="241"/>
        <end position="262"/>
    </location>
</feature>
<keyword evidence="3" id="KW-1003">Cell membrane</keyword>
<feature type="transmembrane region" description="Helical" evidence="7">
    <location>
        <begin position="142"/>
        <end position="162"/>
    </location>
</feature>
<evidence type="ECO:0000259" key="8">
    <source>
        <dbReference type="PROSITE" id="PS50928"/>
    </source>
</evidence>
<keyword evidence="4 7" id="KW-0812">Transmembrane</keyword>
<dbReference type="Pfam" id="PF00528">
    <property type="entry name" value="BPD_transp_1"/>
    <property type="match status" value="1"/>
</dbReference>
<comment type="similarity">
    <text evidence="7">Belongs to the binding-protein-dependent transport system permease family.</text>
</comment>
<gene>
    <name evidence="9" type="ORF">ACFPM4_15745</name>
</gene>
<dbReference type="Gene3D" id="1.10.3720.10">
    <property type="entry name" value="MetI-like"/>
    <property type="match status" value="1"/>
</dbReference>
<dbReference type="PANTHER" id="PTHR43744:SF12">
    <property type="entry name" value="ABC TRANSPORTER PERMEASE PROTEIN MG189-RELATED"/>
    <property type="match status" value="1"/>
</dbReference>
<protein>
    <submittedName>
        <fullName evidence="9">Carbohydrate ABC transporter permease</fullName>
    </submittedName>
</protein>
<dbReference type="RefSeq" id="WP_382353815.1">
    <property type="nucleotide sequence ID" value="NZ_JBHSMC010000021.1"/>
</dbReference>